<gene>
    <name evidence="2" type="ORF">NDU88_001544</name>
</gene>
<evidence type="ECO:0000313" key="2">
    <source>
        <dbReference type="EMBL" id="KAJ1197688.1"/>
    </source>
</evidence>
<accession>A0AAV7V839</accession>
<sequence length="144" mass="15308">MVPAGEHAPQDPCPLAAGPSRPAELLVPITVSPLAPLGPPYTDASWDRRSQSPRLSSPGTPLVAPGPPGSSQGQKAQATLRRRPHPLCNTSLHLRAPWADQSRRPPLMLPSHSAQRATSLLHREAVVRSRSYLLAPPGLTGPLQ</sequence>
<organism evidence="2 3">
    <name type="scientific">Pleurodeles waltl</name>
    <name type="common">Iberian ribbed newt</name>
    <dbReference type="NCBI Taxonomy" id="8319"/>
    <lineage>
        <taxon>Eukaryota</taxon>
        <taxon>Metazoa</taxon>
        <taxon>Chordata</taxon>
        <taxon>Craniata</taxon>
        <taxon>Vertebrata</taxon>
        <taxon>Euteleostomi</taxon>
        <taxon>Amphibia</taxon>
        <taxon>Batrachia</taxon>
        <taxon>Caudata</taxon>
        <taxon>Salamandroidea</taxon>
        <taxon>Salamandridae</taxon>
        <taxon>Pleurodelinae</taxon>
        <taxon>Pleurodeles</taxon>
    </lineage>
</organism>
<reference evidence="2" key="1">
    <citation type="journal article" date="2022" name="bioRxiv">
        <title>Sequencing and chromosome-scale assembly of the giantPleurodeles waltlgenome.</title>
        <authorList>
            <person name="Brown T."/>
            <person name="Elewa A."/>
            <person name="Iarovenko S."/>
            <person name="Subramanian E."/>
            <person name="Araus A.J."/>
            <person name="Petzold A."/>
            <person name="Susuki M."/>
            <person name="Suzuki K.-i.T."/>
            <person name="Hayashi T."/>
            <person name="Toyoda A."/>
            <person name="Oliveira C."/>
            <person name="Osipova E."/>
            <person name="Leigh N.D."/>
            <person name="Simon A."/>
            <person name="Yun M.H."/>
        </authorList>
    </citation>
    <scope>NUCLEOTIDE SEQUENCE</scope>
    <source>
        <strain evidence="2">20211129_DDA</strain>
        <tissue evidence="2">Liver</tissue>
    </source>
</reference>
<name>A0AAV7V839_PLEWA</name>
<keyword evidence="3" id="KW-1185">Reference proteome</keyword>
<protein>
    <submittedName>
        <fullName evidence="2">Uncharacterized protein</fullName>
    </submittedName>
</protein>
<dbReference type="EMBL" id="JANPWB010000003">
    <property type="protein sequence ID" value="KAJ1197688.1"/>
    <property type="molecule type" value="Genomic_DNA"/>
</dbReference>
<dbReference type="Proteomes" id="UP001066276">
    <property type="component" value="Chromosome 2_1"/>
</dbReference>
<evidence type="ECO:0000256" key="1">
    <source>
        <dbReference type="SAM" id="MobiDB-lite"/>
    </source>
</evidence>
<feature type="region of interest" description="Disordered" evidence="1">
    <location>
        <begin position="32"/>
        <end position="115"/>
    </location>
</feature>
<dbReference type="AlphaFoldDB" id="A0AAV7V839"/>
<proteinExistence type="predicted"/>
<evidence type="ECO:0000313" key="3">
    <source>
        <dbReference type="Proteomes" id="UP001066276"/>
    </source>
</evidence>
<feature type="region of interest" description="Disordered" evidence="1">
    <location>
        <begin position="1"/>
        <end position="20"/>
    </location>
</feature>
<comment type="caution">
    <text evidence="2">The sequence shown here is derived from an EMBL/GenBank/DDBJ whole genome shotgun (WGS) entry which is preliminary data.</text>
</comment>